<dbReference type="AlphaFoldDB" id="A2F5G5"/>
<keyword evidence="1" id="KW-0812">Transmembrane</keyword>
<protein>
    <submittedName>
        <fullName evidence="2">Uncharacterized protein</fullName>
    </submittedName>
</protein>
<feature type="transmembrane region" description="Helical" evidence="1">
    <location>
        <begin position="6"/>
        <end position="27"/>
    </location>
</feature>
<gene>
    <name evidence="2" type="ORF">TVAG_418930</name>
</gene>
<keyword evidence="3" id="KW-1185">Reference proteome</keyword>
<accession>A2F5G5</accession>
<dbReference type="EMBL" id="DS113623">
    <property type="protein sequence ID" value="EAX99837.1"/>
    <property type="molecule type" value="Genomic_DNA"/>
</dbReference>
<evidence type="ECO:0000313" key="3">
    <source>
        <dbReference type="Proteomes" id="UP000001542"/>
    </source>
</evidence>
<name>A2F5G5_TRIV3</name>
<dbReference type="VEuPathDB" id="TrichDB:TVAGG3_0158000"/>
<evidence type="ECO:0000256" key="1">
    <source>
        <dbReference type="SAM" id="Phobius"/>
    </source>
</evidence>
<dbReference type="RefSeq" id="XP_001312767.1">
    <property type="nucleotide sequence ID" value="XM_001312766.1"/>
</dbReference>
<reference evidence="2" key="1">
    <citation type="submission" date="2006-10" db="EMBL/GenBank/DDBJ databases">
        <authorList>
            <person name="Amadeo P."/>
            <person name="Zhao Q."/>
            <person name="Wortman J."/>
            <person name="Fraser-Liggett C."/>
            <person name="Carlton J."/>
        </authorList>
    </citation>
    <scope>NUCLEOTIDE SEQUENCE</scope>
    <source>
        <strain evidence="2">G3</strain>
    </source>
</reference>
<dbReference type="Proteomes" id="UP000001542">
    <property type="component" value="Unassembled WGS sequence"/>
</dbReference>
<sequence>MDLVDVFALIFNLISTLIGYIIHYMYLDKLPRWVISLKFFDGDSYWYYFKFDRKFKLIQYLRTQCPTWEEPQKALGRTFEIKDINSLKLEDFRYLNKFVKLNDDDDLTFIGQCIIKQFIHDVDKRCGLITQSDVVIYGYLFGGIIHRYAKLHNAGENVIKYIETFAKCFRNKDEKIFARNFDESGIYFNYRDGTYSKMPCRPDFPPLKIINEDPEFK</sequence>
<proteinExistence type="predicted"/>
<dbReference type="KEGG" id="tva:4757657"/>
<keyword evidence="1" id="KW-0472">Membrane</keyword>
<organism evidence="2 3">
    <name type="scientific">Trichomonas vaginalis (strain ATCC PRA-98 / G3)</name>
    <dbReference type="NCBI Taxonomy" id="412133"/>
    <lineage>
        <taxon>Eukaryota</taxon>
        <taxon>Metamonada</taxon>
        <taxon>Parabasalia</taxon>
        <taxon>Trichomonadida</taxon>
        <taxon>Trichomonadidae</taxon>
        <taxon>Trichomonas</taxon>
    </lineage>
</organism>
<evidence type="ECO:0000313" key="2">
    <source>
        <dbReference type="EMBL" id="EAX99837.1"/>
    </source>
</evidence>
<keyword evidence="1" id="KW-1133">Transmembrane helix</keyword>
<dbReference type="VEuPathDB" id="TrichDB:TVAG_418930"/>
<dbReference type="InParanoid" id="A2F5G5"/>
<reference evidence="2" key="2">
    <citation type="journal article" date="2007" name="Science">
        <title>Draft genome sequence of the sexually transmitted pathogen Trichomonas vaginalis.</title>
        <authorList>
            <person name="Carlton J.M."/>
            <person name="Hirt R.P."/>
            <person name="Silva J.C."/>
            <person name="Delcher A.L."/>
            <person name="Schatz M."/>
            <person name="Zhao Q."/>
            <person name="Wortman J.R."/>
            <person name="Bidwell S.L."/>
            <person name="Alsmark U.C.M."/>
            <person name="Besteiro S."/>
            <person name="Sicheritz-Ponten T."/>
            <person name="Noel C.J."/>
            <person name="Dacks J.B."/>
            <person name="Foster P.G."/>
            <person name="Simillion C."/>
            <person name="Van de Peer Y."/>
            <person name="Miranda-Saavedra D."/>
            <person name="Barton G.J."/>
            <person name="Westrop G.D."/>
            <person name="Mueller S."/>
            <person name="Dessi D."/>
            <person name="Fiori P.L."/>
            <person name="Ren Q."/>
            <person name="Paulsen I."/>
            <person name="Zhang H."/>
            <person name="Bastida-Corcuera F.D."/>
            <person name="Simoes-Barbosa A."/>
            <person name="Brown M.T."/>
            <person name="Hayes R.D."/>
            <person name="Mukherjee M."/>
            <person name="Okumura C.Y."/>
            <person name="Schneider R."/>
            <person name="Smith A.J."/>
            <person name="Vanacova S."/>
            <person name="Villalvazo M."/>
            <person name="Haas B.J."/>
            <person name="Pertea M."/>
            <person name="Feldblyum T.V."/>
            <person name="Utterback T.R."/>
            <person name="Shu C.L."/>
            <person name="Osoegawa K."/>
            <person name="de Jong P.J."/>
            <person name="Hrdy I."/>
            <person name="Horvathova L."/>
            <person name="Zubacova Z."/>
            <person name="Dolezal P."/>
            <person name="Malik S.B."/>
            <person name="Logsdon J.M. Jr."/>
            <person name="Henze K."/>
            <person name="Gupta A."/>
            <person name="Wang C.C."/>
            <person name="Dunne R.L."/>
            <person name="Upcroft J.A."/>
            <person name="Upcroft P."/>
            <person name="White O."/>
            <person name="Salzberg S.L."/>
            <person name="Tang P."/>
            <person name="Chiu C.-H."/>
            <person name="Lee Y.-S."/>
            <person name="Embley T.M."/>
            <person name="Coombs G.H."/>
            <person name="Mottram J.C."/>
            <person name="Tachezy J."/>
            <person name="Fraser-Liggett C.M."/>
            <person name="Johnson P.J."/>
        </authorList>
    </citation>
    <scope>NUCLEOTIDE SEQUENCE [LARGE SCALE GENOMIC DNA]</scope>
    <source>
        <strain evidence="2">G3</strain>
    </source>
</reference>